<keyword evidence="2" id="KW-0812">Transmembrane</keyword>
<evidence type="ECO:0000256" key="3">
    <source>
        <dbReference type="SAM" id="SignalP"/>
    </source>
</evidence>
<proteinExistence type="predicted"/>
<sequence length="769" mass="84182">MSIVSVSTIWQLVCPVTAANGLVTSTTRSLPPNFTPTATYNVIILASSAAAMSVIEGSSVPTGTLPPADTFGAGGGPRLTVAVPIHTTVIVDVFPNPIPTPIQTYRPGWDSTGDGSLITPVYQAAAKHDHARIILMGALLAIFVRNVFVAIDYLRRGRARDKSLFYLLLASQLWGPVAFSAIIAGILSREASCTVINIITVVAMEASSSLLVTGILGIKAYRCLNRSKIVLFITWALQVASIVLFLLDLVRTSSVRAFNGTCAMNNDAAEFIPAWISVMFSETGFLSLCFLLAAWRSAKSPAAQGRLSLVLSQPTTESYVSIQGFPTGDEAGLRGWWDYAPTAPSGPQTKPPPAMDQLSPLERVQSGDSGTPILLNGTPPPREAMRGTVRRLLVRLFSSIRRNSPQHTYPRKPSTLSEYPLPQPPREAAPPSREKASPLSRGPMVRFTPDHTASVETRWSKRLPNMLRSVIRNELFYTTAVTFSCVVSAIIVSSAARSNLLFDPLVWLQINWAVTSWLVMRSYDQVIQRHEREKILHEPFLAGNAAVTDVTRPAYWRDRRSVSTLSSRNSWRNGYSLDEDRLGPTHRRQPTALSNNTMMGIAREYSNPFHDFQSVATHEPSRENDGKPSRPRPDSVGTGEDLVRDGIPPPAWSDIHRAIDMEERLHPDSRIRPPLPPLPRLDTNSPELPAFTFEFTSPSPSSESPQRAPRRGRPPGGEQTSADSPIGVASSTNLRSPTTVSFDHSVSTSDPAGITRRSRSHDWGRQQNP</sequence>
<feature type="transmembrane region" description="Helical" evidence="2">
    <location>
        <begin position="166"/>
        <end position="188"/>
    </location>
</feature>
<evidence type="ECO:0000256" key="2">
    <source>
        <dbReference type="SAM" id="Phobius"/>
    </source>
</evidence>
<feature type="signal peptide" evidence="3">
    <location>
        <begin position="1"/>
        <end position="18"/>
    </location>
</feature>
<dbReference type="AlphaFoldDB" id="A0A0C3KP45"/>
<feature type="compositionally biased region" description="Polar residues" evidence="1">
    <location>
        <begin position="718"/>
        <end position="750"/>
    </location>
</feature>
<protein>
    <submittedName>
        <fullName evidence="4">Uncharacterized protein</fullName>
    </submittedName>
</protein>
<name>A0A0C3KP45_9AGAM</name>
<feature type="compositionally biased region" description="Low complexity" evidence="1">
    <location>
        <begin position="691"/>
        <end position="705"/>
    </location>
</feature>
<feature type="transmembrane region" description="Helical" evidence="2">
    <location>
        <begin position="475"/>
        <end position="495"/>
    </location>
</feature>
<evidence type="ECO:0000313" key="4">
    <source>
        <dbReference type="EMBL" id="KIO23178.1"/>
    </source>
</evidence>
<feature type="region of interest" description="Disordered" evidence="1">
    <location>
        <begin position="576"/>
        <end position="595"/>
    </location>
</feature>
<feature type="region of interest" description="Disordered" evidence="1">
    <location>
        <begin position="403"/>
        <end position="447"/>
    </location>
</feature>
<feature type="region of interest" description="Disordered" evidence="1">
    <location>
        <begin position="665"/>
        <end position="769"/>
    </location>
</feature>
<dbReference type="Proteomes" id="UP000054248">
    <property type="component" value="Unassembled WGS sequence"/>
</dbReference>
<dbReference type="EMBL" id="KN823091">
    <property type="protein sequence ID" value="KIO23178.1"/>
    <property type="molecule type" value="Genomic_DNA"/>
</dbReference>
<organism evidence="4 5">
    <name type="scientific">Tulasnella calospora MUT 4182</name>
    <dbReference type="NCBI Taxonomy" id="1051891"/>
    <lineage>
        <taxon>Eukaryota</taxon>
        <taxon>Fungi</taxon>
        <taxon>Dikarya</taxon>
        <taxon>Basidiomycota</taxon>
        <taxon>Agaricomycotina</taxon>
        <taxon>Agaricomycetes</taxon>
        <taxon>Cantharellales</taxon>
        <taxon>Tulasnellaceae</taxon>
        <taxon>Tulasnella</taxon>
    </lineage>
</organism>
<dbReference type="OrthoDB" id="3267487at2759"/>
<feature type="region of interest" description="Disordered" evidence="1">
    <location>
        <begin position="616"/>
        <end position="653"/>
    </location>
</feature>
<feature type="region of interest" description="Disordered" evidence="1">
    <location>
        <begin position="336"/>
        <end position="386"/>
    </location>
</feature>
<keyword evidence="2" id="KW-1133">Transmembrane helix</keyword>
<evidence type="ECO:0000313" key="5">
    <source>
        <dbReference type="Proteomes" id="UP000054248"/>
    </source>
</evidence>
<evidence type="ECO:0000256" key="1">
    <source>
        <dbReference type="SAM" id="MobiDB-lite"/>
    </source>
</evidence>
<feature type="compositionally biased region" description="Basic and acidic residues" evidence="1">
    <location>
        <begin position="760"/>
        <end position="769"/>
    </location>
</feature>
<reference evidence="5" key="2">
    <citation type="submission" date="2015-01" db="EMBL/GenBank/DDBJ databases">
        <title>Evolutionary Origins and Diversification of the Mycorrhizal Mutualists.</title>
        <authorList>
            <consortium name="DOE Joint Genome Institute"/>
            <consortium name="Mycorrhizal Genomics Consortium"/>
            <person name="Kohler A."/>
            <person name="Kuo A."/>
            <person name="Nagy L.G."/>
            <person name="Floudas D."/>
            <person name="Copeland A."/>
            <person name="Barry K.W."/>
            <person name="Cichocki N."/>
            <person name="Veneault-Fourrey C."/>
            <person name="LaButti K."/>
            <person name="Lindquist E.A."/>
            <person name="Lipzen A."/>
            <person name="Lundell T."/>
            <person name="Morin E."/>
            <person name="Murat C."/>
            <person name="Riley R."/>
            <person name="Ohm R."/>
            <person name="Sun H."/>
            <person name="Tunlid A."/>
            <person name="Henrissat B."/>
            <person name="Grigoriev I.V."/>
            <person name="Hibbett D.S."/>
            <person name="Martin F."/>
        </authorList>
    </citation>
    <scope>NUCLEOTIDE SEQUENCE [LARGE SCALE GENOMIC DNA]</scope>
    <source>
        <strain evidence="5">MUT 4182</strain>
    </source>
</reference>
<feature type="transmembrane region" description="Helical" evidence="2">
    <location>
        <begin position="133"/>
        <end position="154"/>
    </location>
</feature>
<feature type="transmembrane region" description="Helical" evidence="2">
    <location>
        <begin position="229"/>
        <end position="247"/>
    </location>
</feature>
<accession>A0A0C3KP45</accession>
<keyword evidence="5" id="KW-1185">Reference proteome</keyword>
<reference evidence="4 5" key="1">
    <citation type="submission" date="2014-04" db="EMBL/GenBank/DDBJ databases">
        <authorList>
            <consortium name="DOE Joint Genome Institute"/>
            <person name="Kuo A."/>
            <person name="Girlanda M."/>
            <person name="Perotto S."/>
            <person name="Kohler A."/>
            <person name="Nagy L.G."/>
            <person name="Floudas D."/>
            <person name="Copeland A."/>
            <person name="Barry K.W."/>
            <person name="Cichocki N."/>
            <person name="Veneault-Fourrey C."/>
            <person name="LaButti K."/>
            <person name="Lindquist E.A."/>
            <person name="Lipzen A."/>
            <person name="Lundell T."/>
            <person name="Morin E."/>
            <person name="Murat C."/>
            <person name="Sun H."/>
            <person name="Tunlid A."/>
            <person name="Henrissat B."/>
            <person name="Grigoriev I.V."/>
            <person name="Hibbett D.S."/>
            <person name="Martin F."/>
            <person name="Nordberg H.P."/>
            <person name="Cantor M.N."/>
            <person name="Hua S.X."/>
        </authorList>
    </citation>
    <scope>NUCLEOTIDE SEQUENCE [LARGE SCALE GENOMIC DNA]</scope>
    <source>
        <strain evidence="4 5">MUT 4182</strain>
    </source>
</reference>
<dbReference type="HOGENOM" id="CLU_021435_0_0_1"/>
<keyword evidence="3" id="KW-0732">Signal</keyword>
<feature type="compositionally biased region" description="Basic and acidic residues" evidence="1">
    <location>
        <begin position="619"/>
        <end position="633"/>
    </location>
</feature>
<feature type="transmembrane region" description="Helical" evidence="2">
    <location>
        <begin position="194"/>
        <end position="217"/>
    </location>
</feature>
<keyword evidence="2" id="KW-0472">Membrane</keyword>
<gene>
    <name evidence="4" type="ORF">M407DRAFT_215282</name>
</gene>
<feature type="chain" id="PRO_5002175625" evidence="3">
    <location>
        <begin position="19"/>
        <end position="769"/>
    </location>
</feature>
<feature type="transmembrane region" description="Helical" evidence="2">
    <location>
        <begin position="274"/>
        <end position="295"/>
    </location>
</feature>